<dbReference type="PANTHER" id="PTHR11076">
    <property type="entry name" value="DNA REPAIR POLYMERASE UMUC / TRANSFERASE FAMILY MEMBER"/>
    <property type="match status" value="1"/>
</dbReference>
<dbReference type="Gene3D" id="3.30.1490.100">
    <property type="entry name" value="DNA polymerase, Y-family, little finger domain"/>
    <property type="match status" value="1"/>
</dbReference>
<dbReference type="GO" id="GO:0005829">
    <property type="term" value="C:cytosol"/>
    <property type="evidence" value="ECO:0007669"/>
    <property type="project" value="TreeGrafter"/>
</dbReference>
<comment type="caution">
    <text evidence="3">The sequence shown here is derived from an EMBL/GenBank/DDBJ whole genome shotgun (WGS) entry which is preliminary data.</text>
</comment>
<dbReference type="EMBL" id="MGAV01000013">
    <property type="protein sequence ID" value="OGK54780.1"/>
    <property type="molecule type" value="Genomic_DNA"/>
</dbReference>
<evidence type="ECO:0000259" key="2">
    <source>
        <dbReference type="PROSITE" id="PS50173"/>
    </source>
</evidence>
<sequence length="437" mass="49984">MNSQPLIINSWPQAILHIDGDAFFASCEQSIHPEYRGRPLITGKERGIAAALSYEAKKRGVRRGMRIFEVKKLCPDCIILPSDYETYSLISRKMFNIIKKYSPCVEEYSIDEAFVDLTGLKRPLNMSYEKIAGEIKRNIEKSLDISVSVGLSLNKSLAKLASNYRKPSGITIVPGSYVHLLLAKVSLIDIWGIGINTASYLQKLGLRTALDLAQKNEDFVKKKLTKPGVEIWKELLGEYIYHVDPNEKDTYKSISKVKTFTPASSDRDFIYAQLIRNLENACLKMRRYNLAASKLFIFLKTQSYESFGVEIKLNRATSYEMEIAPNIKSVFYKIFNEKLSYRQTGIVLVDLREDNRIQYSLFDDPVRVEKIKAISQSINELDRTFGKHSVFLGSTLPIQKFSQHLGSRGDISQRKQTLMKGENIRQRLNLPYLFTQI</sequence>
<dbReference type="InterPro" id="IPR036775">
    <property type="entry name" value="DNA_pol_Y-fam_lit_finger_sf"/>
</dbReference>
<dbReference type="InterPro" id="IPR022880">
    <property type="entry name" value="DNApol_IV"/>
</dbReference>
<dbReference type="GO" id="GO:0003887">
    <property type="term" value="F:DNA-directed DNA polymerase activity"/>
    <property type="evidence" value="ECO:0007669"/>
    <property type="project" value="InterPro"/>
</dbReference>
<dbReference type="CDD" id="cd03586">
    <property type="entry name" value="PolY_Pol_IV_kappa"/>
    <property type="match status" value="1"/>
</dbReference>
<dbReference type="Pfam" id="PF11799">
    <property type="entry name" value="IMS_C"/>
    <property type="match status" value="1"/>
</dbReference>
<protein>
    <submittedName>
        <fullName evidence="3">DNA polymerase IV</fullName>
    </submittedName>
</protein>
<proteinExistence type="inferred from homology"/>
<dbReference type="GO" id="GO:0003684">
    <property type="term" value="F:damaged DNA binding"/>
    <property type="evidence" value="ECO:0007669"/>
    <property type="project" value="InterPro"/>
</dbReference>
<dbReference type="InterPro" id="IPR017961">
    <property type="entry name" value="DNA_pol_Y-fam_little_finger"/>
</dbReference>
<dbReference type="GO" id="GO:0042276">
    <property type="term" value="P:error-prone translesion synthesis"/>
    <property type="evidence" value="ECO:0007669"/>
    <property type="project" value="TreeGrafter"/>
</dbReference>
<evidence type="ECO:0000313" key="4">
    <source>
        <dbReference type="Proteomes" id="UP000177418"/>
    </source>
</evidence>
<dbReference type="InterPro" id="IPR043502">
    <property type="entry name" value="DNA/RNA_pol_sf"/>
</dbReference>
<accession>A0A1F7JGN8</accession>
<dbReference type="SUPFAM" id="SSF100879">
    <property type="entry name" value="Lesion bypass DNA polymerase (Y-family), little finger domain"/>
    <property type="match status" value="1"/>
</dbReference>
<dbReference type="Proteomes" id="UP000177418">
    <property type="component" value="Unassembled WGS sequence"/>
</dbReference>
<feature type="domain" description="UmuC" evidence="2">
    <location>
        <begin position="15"/>
        <end position="194"/>
    </location>
</feature>
<dbReference type="InterPro" id="IPR050116">
    <property type="entry name" value="DNA_polymerase-Y"/>
</dbReference>
<name>A0A1F7JGN8_9BACT</name>
<dbReference type="AlphaFoldDB" id="A0A1F7JGN8"/>
<dbReference type="Gene3D" id="3.30.70.270">
    <property type="match status" value="1"/>
</dbReference>
<dbReference type="GO" id="GO:0006281">
    <property type="term" value="P:DNA repair"/>
    <property type="evidence" value="ECO:0007669"/>
    <property type="project" value="InterPro"/>
</dbReference>
<dbReference type="PROSITE" id="PS50173">
    <property type="entry name" value="UMUC"/>
    <property type="match status" value="1"/>
</dbReference>
<gene>
    <name evidence="3" type="ORF">A3H78_05855</name>
</gene>
<dbReference type="SUPFAM" id="SSF56672">
    <property type="entry name" value="DNA/RNA polymerases"/>
    <property type="match status" value="1"/>
</dbReference>
<dbReference type="GO" id="GO:0009432">
    <property type="term" value="P:SOS response"/>
    <property type="evidence" value="ECO:0007669"/>
    <property type="project" value="TreeGrafter"/>
</dbReference>
<dbReference type="Pfam" id="PF00817">
    <property type="entry name" value="IMS"/>
    <property type="match status" value="1"/>
</dbReference>
<dbReference type="InterPro" id="IPR043128">
    <property type="entry name" value="Rev_trsase/Diguanyl_cyclase"/>
</dbReference>
<comment type="similarity">
    <text evidence="1">Belongs to the DNA polymerase type-Y family.</text>
</comment>
<dbReference type="Gene3D" id="3.40.1170.60">
    <property type="match status" value="1"/>
</dbReference>
<reference evidence="3 4" key="1">
    <citation type="journal article" date="2016" name="Nat. Commun.">
        <title>Thousands of microbial genomes shed light on interconnected biogeochemical processes in an aquifer system.</title>
        <authorList>
            <person name="Anantharaman K."/>
            <person name="Brown C.T."/>
            <person name="Hug L.A."/>
            <person name="Sharon I."/>
            <person name="Castelle C.J."/>
            <person name="Probst A.J."/>
            <person name="Thomas B.C."/>
            <person name="Singh A."/>
            <person name="Wilkins M.J."/>
            <person name="Karaoz U."/>
            <person name="Brodie E.L."/>
            <person name="Williams K.H."/>
            <person name="Hubbard S.S."/>
            <person name="Banfield J.F."/>
        </authorList>
    </citation>
    <scope>NUCLEOTIDE SEQUENCE [LARGE SCALE GENOMIC DNA]</scope>
</reference>
<dbReference type="InterPro" id="IPR001126">
    <property type="entry name" value="UmuC"/>
</dbReference>
<organism evidence="3 4">
    <name type="scientific">Candidatus Roizmanbacteria bacterium RIFCSPLOWO2_02_FULL_36_11</name>
    <dbReference type="NCBI Taxonomy" id="1802071"/>
    <lineage>
        <taxon>Bacteria</taxon>
        <taxon>Candidatus Roizmaniibacteriota</taxon>
    </lineage>
</organism>
<evidence type="ECO:0000313" key="3">
    <source>
        <dbReference type="EMBL" id="OGK54780.1"/>
    </source>
</evidence>
<dbReference type="PANTHER" id="PTHR11076:SF34">
    <property type="entry name" value="PROTEIN UMUC"/>
    <property type="match status" value="1"/>
</dbReference>
<evidence type="ECO:0000256" key="1">
    <source>
        <dbReference type="ARBA" id="ARBA00010945"/>
    </source>
</evidence>
<dbReference type="Gene3D" id="1.10.150.20">
    <property type="entry name" value="5' to 3' exonuclease, C-terminal subdomain"/>
    <property type="match status" value="1"/>
</dbReference>